<dbReference type="EMBL" id="BRPK01000014">
    <property type="protein sequence ID" value="GLB43687.1"/>
    <property type="molecule type" value="Genomic_DNA"/>
</dbReference>
<dbReference type="Proteomes" id="UP001063166">
    <property type="component" value="Unassembled WGS sequence"/>
</dbReference>
<evidence type="ECO:0000313" key="3">
    <source>
        <dbReference type="Proteomes" id="UP001063166"/>
    </source>
</evidence>
<feature type="compositionally biased region" description="Basic and acidic residues" evidence="1">
    <location>
        <begin position="76"/>
        <end position="89"/>
    </location>
</feature>
<gene>
    <name evidence="2" type="ORF">LshimejAT787_1401990</name>
</gene>
<feature type="region of interest" description="Disordered" evidence="1">
    <location>
        <begin position="76"/>
        <end position="102"/>
    </location>
</feature>
<evidence type="ECO:0000313" key="2">
    <source>
        <dbReference type="EMBL" id="GLB43687.1"/>
    </source>
</evidence>
<keyword evidence="3" id="KW-1185">Reference proteome</keyword>
<proteinExistence type="predicted"/>
<organism evidence="2 3">
    <name type="scientific">Lyophyllum shimeji</name>
    <name type="common">Hon-shimeji</name>
    <name type="synonym">Tricholoma shimeji</name>
    <dbReference type="NCBI Taxonomy" id="47721"/>
    <lineage>
        <taxon>Eukaryota</taxon>
        <taxon>Fungi</taxon>
        <taxon>Dikarya</taxon>
        <taxon>Basidiomycota</taxon>
        <taxon>Agaricomycotina</taxon>
        <taxon>Agaricomycetes</taxon>
        <taxon>Agaricomycetidae</taxon>
        <taxon>Agaricales</taxon>
        <taxon>Tricholomatineae</taxon>
        <taxon>Lyophyllaceae</taxon>
        <taxon>Lyophyllum</taxon>
    </lineage>
</organism>
<feature type="compositionally biased region" description="Polar residues" evidence="1">
    <location>
        <begin position="1"/>
        <end position="10"/>
    </location>
</feature>
<reference evidence="2" key="1">
    <citation type="submission" date="2022-07" db="EMBL/GenBank/DDBJ databases">
        <title>The genome of Lyophyllum shimeji provides insight into the initial evolution of ectomycorrhizal fungal genome.</title>
        <authorList>
            <person name="Kobayashi Y."/>
            <person name="Shibata T."/>
            <person name="Hirakawa H."/>
            <person name="Shigenobu S."/>
            <person name="Nishiyama T."/>
            <person name="Yamada A."/>
            <person name="Hasebe M."/>
            <person name="Kawaguchi M."/>
        </authorList>
    </citation>
    <scope>NUCLEOTIDE SEQUENCE</scope>
    <source>
        <strain evidence="2">AT787</strain>
    </source>
</reference>
<accession>A0A9P3PVH3</accession>
<dbReference type="OrthoDB" id="2553859at2759"/>
<feature type="compositionally biased region" description="Acidic residues" evidence="1">
    <location>
        <begin position="90"/>
        <end position="102"/>
    </location>
</feature>
<name>A0A9P3PVH3_LYOSH</name>
<dbReference type="AlphaFoldDB" id="A0A9P3PVH3"/>
<protein>
    <submittedName>
        <fullName evidence="2">Uncharacterized protein</fullName>
    </submittedName>
</protein>
<sequence>MSAPSITISYELNPPAQREKDVGTLSTAKTQSFAVKASPADGLEKYYAALHEAIAGAKEQLGNELTAWRDAVGKAELSKETSKTLKYDAEGEGEEEEEENEQ</sequence>
<evidence type="ECO:0000256" key="1">
    <source>
        <dbReference type="SAM" id="MobiDB-lite"/>
    </source>
</evidence>
<comment type="caution">
    <text evidence="2">The sequence shown here is derived from an EMBL/GenBank/DDBJ whole genome shotgun (WGS) entry which is preliminary data.</text>
</comment>
<feature type="region of interest" description="Disordered" evidence="1">
    <location>
        <begin position="1"/>
        <end position="25"/>
    </location>
</feature>